<sequence>MVKNKTKNFVPTPKKKFMSQVSKEAKTVQSVPLPKNKLQNILKKKQSSQPSKSEIKQTTPNKKKSSELPAIQESPSH</sequence>
<gene>
    <name evidence="2" type="ORF">C5167_043536</name>
</gene>
<protein>
    <submittedName>
        <fullName evidence="2">Uncharacterized protein</fullName>
    </submittedName>
</protein>
<accession>A0A4Y7L6W9</accession>
<feature type="compositionally biased region" description="Polar residues" evidence="1">
    <location>
        <begin position="19"/>
        <end position="30"/>
    </location>
</feature>
<dbReference type="Proteomes" id="UP000316621">
    <property type="component" value="Chromosome 10"/>
</dbReference>
<dbReference type="Gramene" id="RZC80936">
    <property type="protein sequence ID" value="RZC80936"/>
    <property type="gene ID" value="C5167_043536"/>
</dbReference>
<reference evidence="2 3" key="1">
    <citation type="journal article" date="2018" name="Science">
        <title>The opium poppy genome and morphinan production.</title>
        <authorList>
            <person name="Guo L."/>
            <person name="Winzer T."/>
            <person name="Yang X."/>
            <person name="Li Y."/>
            <person name="Ning Z."/>
            <person name="He Z."/>
            <person name="Teodor R."/>
            <person name="Lu Y."/>
            <person name="Bowser T.A."/>
            <person name="Graham I.A."/>
            <person name="Ye K."/>
        </authorList>
    </citation>
    <scope>NUCLEOTIDE SEQUENCE [LARGE SCALE GENOMIC DNA]</scope>
    <source>
        <strain evidence="3">cv. HN1</strain>
        <tissue evidence="2">Leaves</tissue>
    </source>
</reference>
<name>A0A4Y7L6W9_PAPSO</name>
<feature type="compositionally biased region" description="Low complexity" evidence="1">
    <location>
        <begin position="32"/>
        <end position="52"/>
    </location>
</feature>
<dbReference type="AlphaFoldDB" id="A0A4Y7L6W9"/>
<feature type="region of interest" description="Disordered" evidence="1">
    <location>
        <begin position="1"/>
        <end position="77"/>
    </location>
</feature>
<keyword evidence="3" id="KW-1185">Reference proteome</keyword>
<evidence type="ECO:0000256" key="1">
    <source>
        <dbReference type="SAM" id="MobiDB-lite"/>
    </source>
</evidence>
<organism evidence="2 3">
    <name type="scientific">Papaver somniferum</name>
    <name type="common">Opium poppy</name>
    <dbReference type="NCBI Taxonomy" id="3469"/>
    <lineage>
        <taxon>Eukaryota</taxon>
        <taxon>Viridiplantae</taxon>
        <taxon>Streptophyta</taxon>
        <taxon>Embryophyta</taxon>
        <taxon>Tracheophyta</taxon>
        <taxon>Spermatophyta</taxon>
        <taxon>Magnoliopsida</taxon>
        <taxon>Ranunculales</taxon>
        <taxon>Papaveraceae</taxon>
        <taxon>Papaveroideae</taxon>
        <taxon>Papaver</taxon>
    </lineage>
</organism>
<dbReference type="EMBL" id="CM010724">
    <property type="protein sequence ID" value="RZC80936.1"/>
    <property type="molecule type" value="Genomic_DNA"/>
</dbReference>
<evidence type="ECO:0000313" key="2">
    <source>
        <dbReference type="EMBL" id="RZC80936.1"/>
    </source>
</evidence>
<proteinExistence type="predicted"/>
<evidence type="ECO:0000313" key="3">
    <source>
        <dbReference type="Proteomes" id="UP000316621"/>
    </source>
</evidence>